<evidence type="ECO:0000256" key="1">
    <source>
        <dbReference type="SAM" id="SignalP"/>
    </source>
</evidence>
<gene>
    <name evidence="2" type="ORF">F8S09_10580</name>
</gene>
<keyword evidence="1" id="KW-0732">Signal</keyword>
<accession>A0A7X1NWK0</accession>
<dbReference type="RefSeq" id="WP_152871449.1">
    <property type="nucleotide sequence ID" value="NZ_WBSL01000004.1"/>
</dbReference>
<feature type="signal peptide" evidence="1">
    <location>
        <begin position="1"/>
        <end position="18"/>
    </location>
</feature>
<keyword evidence="3" id="KW-1185">Reference proteome</keyword>
<comment type="caution">
    <text evidence="2">The sequence shown here is derived from an EMBL/GenBank/DDBJ whole genome shotgun (WGS) entry which is preliminary data.</text>
</comment>
<feature type="chain" id="PRO_5030702856" evidence="1">
    <location>
        <begin position="19"/>
        <end position="321"/>
    </location>
</feature>
<reference evidence="2 3" key="1">
    <citation type="submission" date="2019-10" db="EMBL/GenBank/DDBJ databases">
        <title>Deinococcus sp. isolated from soil.</title>
        <authorList>
            <person name="Li Y."/>
            <person name="Wang J."/>
        </authorList>
    </citation>
    <scope>NUCLEOTIDE SEQUENCE [LARGE SCALE GENOMIC DNA]</scope>
    <source>
        <strain evidence="2 3">SDU3-2</strain>
    </source>
</reference>
<dbReference type="Proteomes" id="UP000484842">
    <property type="component" value="Unassembled WGS sequence"/>
</dbReference>
<sequence length="321" mass="33725">MRRLLLTALLLLPPTALAGGQEGPPPAAPRTAATAPVLRLTAPVGTAVNLVTETVSRTEVESVEVQGEDAAGMEAALRESFGGGEAQRATGEASTRVQSRGADGSVVLVDTMLIPLPDGGEVALRVFQTVRPDGTRTGLRFEVDDPTLQQIFAGLNTEQFLEQFATNDPANNLYGFPLVPGQSRTATATLDAQALFAGLFGGLFGVGGTDVPAVQASPLTTRTNTTYRGLNAARQHVFETSSTFSPWSFGFGGGADGPEIRAELLPQGSRSATTTLFRADGLTAGGTQSQTLRMRLTMTEPDGETMQVTFRVTTEATVRIR</sequence>
<evidence type="ECO:0000313" key="2">
    <source>
        <dbReference type="EMBL" id="MPY67133.1"/>
    </source>
</evidence>
<protein>
    <submittedName>
        <fullName evidence="2">Uncharacterized protein</fullName>
    </submittedName>
</protein>
<proteinExistence type="predicted"/>
<dbReference type="EMBL" id="WBSL01000004">
    <property type="protein sequence ID" value="MPY67133.1"/>
    <property type="molecule type" value="Genomic_DNA"/>
</dbReference>
<organism evidence="2 3">
    <name type="scientific">Deinococcus terrestris</name>
    <dbReference type="NCBI Taxonomy" id="2651870"/>
    <lineage>
        <taxon>Bacteria</taxon>
        <taxon>Thermotogati</taxon>
        <taxon>Deinococcota</taxon>
        <taxon>Deinococci</taxon>
        <taxon>Deinococcales</taxon>
        <taxon>Deinococcaceae</taxon>
        <taxon>Deinococcus</taxon>
    </lineage>
</organism>
<evidence type="ECO:0000313" key="3">
    <source>
        <dbReference type="Proteomes" id="UP000484842"/>
    </source>
</evidence>
<name>A0A7X1NWK0_9DEIO</name>
<dbReference type="AlphaFoldDB" id="A0A7X1NWK0"/>